<dbReference type="Proteomes" id="UP001524499">
    <property type="component" value="Unassembled WGS sequence"/>
</dbReference>
<evidence type="ECO:0000313" key="1">
    <source>
        <dbReference type="EMBL" id="MCQ8105856.1"/>
    </source>
</evidence>
<organism evidence="1 2">
    <name type="scientific">Methylomonas subterranea</name>
    <dbReference type="NCBI Taxonomy" id="2952225"/>
    <lineage>
        <taxon>Bacteria</taxon>
        <taxon>Pseudomonadati</taxon>
        <taxon>Pseudomonadota</taxon>
        <taxon>Gammaproteobacteria</taxon>
        <taxon>Methylococcales</taxon>
        <taxon>Methylococcaceae</taxon>
        <taxon>Methylomonas</taxon>
    </lineage>
</organism>
<comment type="caution">
    <text evidence="1">The sequence shown here is derived from an EMBL/GenBank/DDBJ whole genome shotgun (WGS) entry which is preliminary data.</text>
</comment>
<sequence length="97" mass="10527">MVEPYKLTIRPECLMSFSEDWPTPTGAEVAAAMRLAGFTGSTAAKALGLKQKSGARTVRKWIGNEVEIPYAVWALLCDFAGLGQIWRHDDKSPSAAS</sequence>
<name>A0ABT1TKW8_9GAMM</name>
<keyword evidence="2" id="KW-1185">Reference proteome</keyword>
<gene>
    <name evidence="1" type="ORF">NP590_17230</name>
</gene>
<dbReference type="EMBL" id="JANIBJ010000039">
    <property type="protein sequence ID" value="MCQ8105856.1"/>
    <property type="molecule type" value="Genomic_DNA"/>
</dbReference>
<protein>
    <submittedName>
        <fullName evidence="1">Transcriptional regulator</fullName>
    </submittedName>
</protein>
<accession>A0ABT1TKW8</accession>
<proteinExistence type="predicted"/>
<evidence type="ECO:0000313" key="2">
    <source>
        <dbReference type="Proteomes" id="UP001524499"/>
    </source>
</evidence>
<reference evidence="1 2" key="1">
    <citation type="submission" date="2022-07" db="EMBL/GenBank/DDBJ databases">
        <title>Methylomonas rivi sp. nov., Methylomonas rosea sp. nov., Methylomonas aureus sp. nov. and Methylomonas subterranea sp. nov., four novel methanotrophs isolated from a freshwater creek and the deep terrestrial subsurface.</title>
        <authorList>
            <person name="Abin C."/>
            <person name="Sankaranarayanan K."/>
            <person name="Garner C."/>
            <person name="Sindelar R."/>
            <person name="Kotary K."/>
            <person name="Garner R."/>
            <person name="Barclay S."/>
            <person name="Lawson P."/>
            <person name="Krumholz L."/>
        </authorList>
    </citation>
    <scope>NUCLEOTIDE SEQUENCE [LARGE SCALE GENOMIC DNA]</scope>
    <source>
        <strain evidence="1 2">SURF-2</strain>
    </source>
</reference>